<reference evidence="3 4" key="1">
    <citation type="submission" date="2016-10" db="EMBL/GenBank/DDBJ databases">
        <title>The Draft Genome Sequence of Actinokineospora bangkokensis 44EHWT reveals the biosynthetic pathway of antifungal compounds Thailandins with unusual extender unit butylmalonyl-CoA.</title>
        <authorList>
            <person name="Greule A."/>
            <person name="Intra B."/>
            <person name="Flemming S."/>
            <person name="Rommel M.G."/>
            <person name="Panbangred W."/>
            <person name="Bechthold A."/>
        </authorList>
    </citation>
    <scope>NUCLEOTIDE SEQUENCE [LARGE SCALE GENOMIC DNA]</scope>
    <source>
        <strain evidence="3 4">44EHW</strain>
    </source>
</reference>
<name>A0A1Q9LN78_9PSEU</name>
<keyword evidence="2" id="KW-0472">Membrane</keyword>
<proteinExistence type="predicted"/>
<dbReference type="RefSeq" id="WP_075974339.1">
    <property type="nucleotide sequence ID" value="NZ_MKQR01000009.1"/>
</dbReference>
<dbReference type="PANTHER" id="PTHR37042:SF4">
    <property type="entry name" value="OUTER MEMBRANE PROTEIN RV1973"/>
    <property type="match status" value="1"/>
</dbReference>
<comment type="subcellular location">
    <subcellularLocation>
        <location evidence="1">Membrane</location>
    </subcellularLocation>
</comment>
<comment type="caution">
    <text evidence="3">The sequence shown here is derived from an EMBL/GenBank/DDBJ whole genome shotgun (WGS) entry which is preliminary data.</text>
</comment>
<accession>A0A1Q9LN78</accession>
<dbReference type="EMBL" id="MKQR01000009">
    <property type="protein sequence ID" value="OLR93444.1"/>
    <property type="molecule type" value="Genomic_DNA"/>
</dbReference>
<dbReference type="SUPFAM" id="SSF54427">
    <property type="entry name" value="NTF2-like"/>
    <property type="match status" value="1"/>
</dbReference>
<sequence length="180" mass="18134">MRPGSRRGWALPLVSALVAVAVAAGVLVLALSAGGSRVSASPLDQDPVEVRLTDARDGALAAARRGVAALNTERWTSIDADLDAQEQVSTGAQLEAVRARRAADRQAVVGARTRSTAVVHDAAVEEVDPDAGTATVLAAVGVLVEAPGSAPTARHASYAVSMTRTPGGWLVAAVEGIGAG</sequence>
<evidence type="ECO:0000313" key="4">
    <source>
        <dbReference type="Proteomes" id="UP000186040"/>
    </source>
</evidence>
<organism evidence="3 4">
    <name type="scientific">Actinokineospora bangkokensis</name>
    <dbReference type="NCBI Taxonomy" id="1193682"/>
    <lineage>
        <taxon>Bacteria</taxon>
        <taxon>Bacillati</taxon>
        <taxon>Actinomycetota</taxon>
        <taxon>Actinomycetes</taxon>
        <taxon>Pseudonocardiales</taxon>
        <taxon>Pseudonocardiaceae</taxon>
        <taxon>Actinokineospora</taxon>
    </lineage>
</organism>
<dbReference type="AlphaFoldDB" id="A0A1Q9LN78"/>
<evidence type="ECO:0000313" key="3">
    <source>
        <dbReference type="EMBL" id="OLR93444.1"/>
    </source>
</evidence>
<evidence type="ECO:0000256" key="2">
    <source>
        <dbReference type="ARBA" id="ARBA00023136"/>
    </source>
</evidence>
<evidence type="ECO:0008006" key="5">
    <source>
        <dbReference type="Google" id="ProtNLM"/>
    </source>
</evidence>
<dbReference type="GO" id="GO:0016020">
    <property type="term" value="C:membrane"/>
    <property type="evidence" value="ECO:0007669"/>
    <property type="project" value="UniProtKB-SubCell"/>
</dbReference>
<protein>
    <recommendedName>
        <fullName evidence="5">Mce-associated membrane protein</fullName>
    </recommendedName>
</protein>
<dbReference type="Proteomes" id="UP000186040">
    <property type="component" value="Unassembled WGS sequence"/>
</dbReference>
<gene>
    <name evidence="3" type="ORF">BJP25_14130</name>
</gene>
<evidence type="ECO:0000256" key="1">
    <source>
        <dbReference type="ARBA" id="ARBA00004370"/>
    </source>
</evidence>
<keyword evidence="4" id="KW-1185">Reference proteome</keyword>
<dbReference type="InterPro" id="IPR032710">
    <property type="entry name" value="NTF2-like_dom_sf"/>
</dbReference>
<dbReference type="STRING" id="1193682.BJP25_14130"/>
<dbReference type="PANTHER" id="PTHR37042">
    <property type="entry name" value="OUTER MEMBRANE PROTEIN RV1973"/>
    <property type="match status" value="1"/>
</dbReference>